<dbReference type="AlphaFoldDB" id="A0A0K8TKB0"/>
<accession>A0A0K8TKB0</accession>
<organism evidence="4">
    <name type="scientific">Tabanus bromius</name>
    <name type="common">Band-eyed brown horse fly</name>
    <dbReference type="NCBI Taxonomy" id="304241"/>
    <lineage>
        <taxon>Eukaryota</taxon>
        <taxon>Metazoa</taxon>
        <taxon>Ecdysozoa</taxon>
        <taxon>Arthropoda</taxon>
        <taxon>Hexapoda</taxon>
        <taxon>Insecta</taxon>
        <taxon>Pterygota</taxon>
        <taxon>Neoptera</taxon>
        <taxon>Endopterygota</taxon>
        <taxon>Diptera</taxon>
        <taxon>Brachycera</taxon>
        <taxon>Tabanomorpha</taxon>
        <taxon>Tabanoidea</taxon>
        <taxon>Tabanidae</taxon>
        <taxon>Tabanus</taxon>
    </lineage>
</organism>
<dbReference type="GO" id="GO:0008270">
    <property type="term" value="F:zinc ion binding"/>
    <property type="evidence" value="ECO:0007669"/>
    <property type="project" value="UniProtKB-KW"/>
</dbReference>
<dbReference type="Pfam" id="PF03732">
    <property type="entry name" value="Retrotrans_gag"/>
    <property type="match status" value="1"/>
</dbReference>
<dbReference type="SMART" id="SM00343">
    <property type="entry name" value="ZnF_C2HC"/>
    <property type="match status" value="2"/>
</dbReference>
<keyword evidence="1" id="KW-0479">Metal-binding</keyword>
<dbReference type="Pfam" id="PF00098">
    <property type="entry name" value="zf-CCHC"/>
    <property type="match status" value="1"/>
</dbReference>
<feature type="compositionally biased region" description="Basic and acidic residues" evidence="2">
    <location>
        <begin position="39"/>
        <end position="49"/>
    </location>
</feature>
<dbReference type="InterPro" id="IPR005162">
    <property type="entry name" value="Retrotrans_gag_dom"/>
</dbReference>
<evidence type="ECO:0000313" key="4">
    <source>
        <dbReference type="EMBL" id="JAI14674.1"/>
    </source>
</evidence>
<protein>
    <submittedName>
        <fullName evidence="4">Putative pol polyprotein</fullName>
    </submittedName>
</protein>
<feature type="non-terminal residue" evidence="4">
    <location>
        <position position="1"/>
    </location>
</feature>
<keyword evidence="1" id="KW-0863">Zinc-finger</keyword>
<dbReference type="InterPro" id="IPR001878">
    <property type="entry name" value="Znf_CCHC"/>
</dbReference>
<feature type="region of interest" description="Disordered" evidence="2">
    <location>
        <begin position="301"/>
        <end position="350"/>
    </location>
</feature>
<dbReference type="GO" id="GO:0003676">
    <property type="term" value="F:nucleic acid binding"/>
    <property type="evidence" value="ECO:0007669"/>
    <property type="project" value="InterPro"/>
</dbReference>
<evidence type="ECO:0000256" key="2">
    <source>
        <dbReference type="SAM" id="MobiDB-lite"/>
    </source>
</evidence>
<feature type="compositionally biased region" description="Basic and acidic residues" evidence="2">
    <location>
        <begin position="304"/>
        <end position="328"/>
    </location>
</feature>
<proteinExistence type="evidence at transcript level"/>
<feature type="domain" description="CCHC-type" evidence="3">
    <location>
        <begin position="263"/>
        <end position="278"/>
    </location>
</feature>
<dbReference type="PROSITE" id="PS50158">
    <property type="entry name" value="ZF_CCHC"/>
    <property type="match status" value="1"/>
</dbReference>
<sequence>EERKEILALRSQLILVLGELFATNGISDEEEDTPIPRKLHGESTPKQGADKEVKEITQVNQLNVSKWGIKFNGDQSGSINSFLEKVEEMREARSVTKDRLYRAAVELFEDKALIWFRANRERIGSWDRLVQELKLEFRPADYDDRLWEEIRKRTQGPDETIGIYVAVMEAMFNRLSEGVGEAERLKILRRNIAPFYQMQLGLTKVTTIQELIQLGRSLEATRSAVEAYVPPTRRNKKSLEPDLAYAGTGEINEEMPILAEIQCWNCGKTGHMTRNCDKILKCFGCGKAGVMKAQCPNCRNWRRGNRESNRESNWRRDGDRNRETRTDRNNANVEQVEESGNGVNAPQRAG</sequence>
<dbReference type="InterPro" id="IPR036875">
    <property type="entry name" value="Znf_CCHC_sf"/>
</dbReference>
<evidence type="ECO:0000256" key="1">
    <source>
        <dbReference type="PROSITE-ProRule" id="PRU00047"/>
    </source>
</evidence>
<name>A0A0K8TKB0_TABBR</name>
<reference evidence="4" key="1">
    <citation type="journal article" date="2015" name="Insect Biochem. Mol. Biol.">
        <title>An insight into the sialome of the horse fly, Tabanus bromius.</title>
        <authorList>
            <person name="Ribeiro J.M."/>
            <person name="Kazimirova M."/>
            <person name="Takac P."/>
            <person name="Andersen J.F."/>
            <person name="Francischetti I.M."/>
        </authorList>
    </citation>
    <scope>NUCLEOTIDE SEQUENCE</scope>
</reference>
<dbReference type="EMBL" id="GDAI01002929">
    <property type="protein sequence ID" value="JAI14674.1"/>
    <property type="molecule type" value="mRNA"/>
</dbReference>
<evidence type="ECO:0000259" key="3">
    <source>
        <dbReference type="PROSITE" id="PS50158"/>
    </source>
</evidence>
<keyword evidence="1" id="KW-0862">Zinc</keyword>
<feature type="region of interest" description="Disordered" evidence="2">
    <location>
        <begin position="27"/>
        <end position="49"/>
    </location>
</feature>
<dbReference type="SUPFAM" id="SSF57756">
    <property type="entry name" value="Retrovirus zinc finger-like domains"/>
    <property type="match status" value="1"/>
</dbReference>
<dbReference type="Gene3D" id="4.10.60.10">
    <property type="entry name" value="Zinc finger, CCHC-type"/>
    <property type="match status" value="1"/>
</dbReference>